<dbReference type="Gene3D" id="3.40.50.720">
    <property type="entry name" value="NAD(P)-binding Rossmann-like Domain"/>
    <property type="match status" value="1"/>
</dbReference>
<dbReference type="InterPro" id="IPR011032">
    <property type="entry name" value="GroES-like_sf"/>
</dbReference>
<comment type="caution">
    <text evidence="6">The sequence shown here is derived from an EMBL/GenBank/DDBJ whole genome shotgun (WGS) entry which is preliminary data.</text>
</comment>
<dbReference type="OrthoDB" id="3265141at2"/>
<keyword evidence="7" id="KW-1185">Reference proteome</keyword>
<dbReference type="InterPro" id="IPR013149">
    <property type="entry name" value="ADH-like_C"/>
</dbReference>
<evidence type="ECO:0000256" key="2">
    <source>
        <dbReference type="ARBA" id="ARBA00022723"/>
    </source>
</evidence>
<reference evidence="6" key="1">
    <citation type="submission" date="2019-09" db="EMBL/GenBank/DDBJ databases">
        <authorList>
            <person name="Teo W.F.A."/>
            <person name="Duangmal K."/>
        </authorList>
    </citation>
    <scope>NUCLEOTIDE SEQUENCE [LARGE SCALE GENOMIC DNA]</scope>
    <source>
        <strain evidence="6">K81G1</strain>
    </source>
</reference>
<dbReference type="NCBIfam" id="TIGR03989">
    <property type="entry name" value="Rxyl_3153"/>
    <property type="match status" value="1"/>
</dbReference>
<keyword evidence="2" id="KW-0479">Metal-binding</keyword>
<evidence type="ECO:0000256" key="4">
    <source>
        <dbReference type="ARBA" id="ARBA00023027"/>
    </source>
</evidence>
<keyword evidence="6" id="KW-0560">Oxidoreductase</keyword>
<dbReference type="RefSeq" id="WP_150980255.1">
    <property type="nucleotide sequence ID" value="NZ_VMNW02000010.1"/>
</dbReference>
<protein>
    <submittedName>
        <fullName evidence="6">NDMA-dependent alcohol dehydrogenase</fullName>
        <ecNumber evidence="6">1.1.99.36</ecNumber>
    </submittedName>
</protein>
<evidence type="ECO:0000256" key="1">
    <source>
        <dbReference type="ARBA" id="ARBA00008072"/>
    </source>
</evidence>
<comment type="similarity">
    <text evidence="1">Belongs to the zinc-containing alcohol dehydrogenase family.</text>
</comment>
<evidence type="ECO:0000313" key="7">
    <source>
        <dbReference type="Proteomes" id="UP000319769"/>
    </source>
</evidence>
<name>A0A5N0VF16_9PSEU</name>
<dbReference type="SUPFAM" id="SSF50129">
    <property type="entry name" value="GroES-like"/>
    <property type="match status" value="2"/>
</dbReference>
<evidence type="ECO:0000256" key="3">
    <source>
        <dbReference type="ARBA" id="ARBA00022833"/>
    </source>
</evidence>
<dbReference type="InterPro" id="IPR023921">
    <property type="entry name" value="ADH_Zn_actinomycetes"/>
</dbReference>
<accession>A0A5N0VF16</accession>
<dbReference type="CDD" id="cd08279">
    <property type="entry name" value="Zn_ADH_class_III"/>
    <property type="match status" value="1"/>
</dbReference>
<dbReference type="EC" id="1.1.99.36" evidence="6"/>
<dbReference type="InterPro" id="IPR036291">
    <property type="entry name" value="NAD(P)-bd_dom_sf"/>
</dbReference>
<organism evidence="6 7">
    <name type="scientific">Amycolatopsis acidicola</name>
    <dbReference type="NCBI Taxonomy" id="2596893"/>
    <lineage>
        <taxon>Bacteria</taxon>
        <taxon>Bacillati</taxon>
        <taxon>Actinomycetota</taxon>
        <taxon>Actinomycetes</taxon>
        <taxon>Pseudonocardiales</taxon>
        <taxon>Pseudonocardiaceae</taxon>
        <taxon>Amycolatopsis</taxon>
    </lineage>
</organism>
<dbReference type="EMBL" id="VMNW02000010">
    <property type="protein sequence ID" value="KAA9163272.1"/>
    <property type="molecule type" value="Genomic_DNA"/>
</dbReference>
<dbReference type="Proteomes" id="UP000319769">
    <property type="component" value="Unassembled WGS sequence"/>
</dbReference>
<proteinExistence type="inferred from homology"/>
<keyword evidence="3" id="KW-0862">Zinc</keyword>
<evidence type="ECO:0000313" key="6">
    <source>
        <dbReference type="EMBL" id="KAA9163272.1"/>
    </source>
</evidence>
<dbReference type="SUPFAM" id="SSF51735">
    <property type="entry name" value="NAD(P)-binding Rossmann-fold domains"/>
    <property type="match status" value="1"/>
</dbReference>
<dbReference type="Gene3D" id="3.90.180.10">
    <property type="entry name" value="Medium-chain alcohol dehydrogenases, catalytic domain"/>
    <property type="match status" value="1"/>
</dbReference>
<dbReference type="GO" id="GO:0005829">
    <property type="term" value="C:cytosol"/>
    <property type="evidence" value="ECO:0007669"/>
    <property type="project" value="TreeGrafter"/>
</dbReference>
<feature type="domain" description="Enoyl reductase (ER)" evidence="5">
    <location>
        <begin position="13"/>
        <end position="368"/>
    </location>
</feature>
<dbReference type="PANTHER" id="PTHR43880">
    <property type="entry name" value="ALCOHOL DEHYDROGENASE"/>
    <property type="match status" value="1"/>
</dbReference>
<sequence length="371" mass="38706">MRSSAAVLMEVPGKWEVTDVEVDDPMAGEVLLRHVAAGLCHSDEHHATGDVGEDHLPYCGGHEGGSVVEAVGPGVTLVRPGDHVVTTFIPGCGRCRPCAVGRQNLCDNGAFMAAGAMLDGTYRMHRQGRDVAQACFLGTFSQYSVVPERCCIRIDPDIPLQAAALLGCGVPTGWGSAVNAGGVSPGDVVIVMGIGGIGMSAVQGARHAGASRIIGVDPLPFRRTSAPGFGATDAVETMAEATDLARSLTNGQGADVAIVTTSVLRPEYLAQALDAVRKAGTVVATAVPPKNPGPTPLALTGFPYFQKRVQGCLYGAMSPAEAVPLLLDLYRSGRLKLEEMVTRTFSLDEINDGWAAMYEGTTIRGVVLHDT</sequence>
<dbReference type="GO" id="GO:0051903">
    <property type="term" value="F:S-(hydroxymethyl)glutathione dehydrogenase [NAD(P)+] activity"/>
    <property type="evidence" value="ECO:0007669"/>
    <property type="project" value="TreeGrafter"/>
</dbReference>
<dbReference type="PANTHER" id="PTHR43880:SF12">
    <property type="entry name" value="ALCOHOL DEHYDROGENASE CLASS-3"/>
    <property type="match status" value="1"/>
</dbReference>
<evidence type="ECO:0000259" key="5">
    <source>
        <dbReference type="SMART" id="SM00829"/>
    </source>
</evidence>
<dbReference type="InterPro" id="IPR020843">
    <property type="entry name" value="ER"/>
</dbReference>
<dbReference type="SMART" id="SM00829">
    <property type="entry name" value="PKS_ER"/>
    <property type="match status" value="1"/>
</dbReference>
<dbReference type="InterPro" id="IPR013154">
    <property type="entry name" value="ADH-like_N"/>
</dbReference>
<dbReference type="GO" id="GO:0046294">
    <property type="term" value="P:formaldehyde catabolic process"/>
    <property type="evidence" value="ECO:0007669"/>
    <property type="project" value="TreeGrafter"/>
</dbReference>
<gene>
    <name evidence="6" type="ORF">FPZ12_009745</name>
</gene>
<dbReference type="Pfam" id="PF00107">
    <property type="entry name" value="ADH_zinc_N"/>
    <property type="match status" value="1"/>
</dbReference>
<keyword evidence="4" id="KW-0520">NAD</keyword>
<dbReference type="AlphaFoldDB" id="A0A5N0VF16"/>
<dbReference type="GO" id="GO:0008270">
    <property type="term" value="F:zinc ion binding"/>
    <property type="evidence" value="ECO:0007669"/>
    <property type="project" value="TreeGrafter"/>
</dbReference>
<dbReference type="Pfam" id="PF08240">
    <property type="entry name" value="ADH_N"/>
    <property type="match status" value="1"/>
</dbReference>